<reference evidence="1 2" key="1">
    <citation type="submission" date="2016-10" db="EMBL/GenBank/DDBJ databases">
        <authorList>
            <person name="de Groot N.N."/>
        </authorList>
    </citation>
    <scope>NUCLEOTIDE SEQUENCE [LARGE SCALE GENOMIC DNA]</scope>
    <source>
        <strain evidence="1 2">CGMCC 1.11030</strain>
    </source>
</reference>
<dbReference type="GO" id="GO:0006313">
    <property type="term" value="P:DNA transposition"/>
    <property type="evidence" value="ECO:0007669"/>
    <property type="project" value="InterPro"/>
</dbReference>
<gene>
    <name evidence="1" type="ORF">SAMN05216258_105534</name>
</gene>
<evidence type="ECO:0000313" key="2">
    <source>
        <dbReference type="Proteomes" id="UP000199377"/>
    </source>
</evidence>
<dbReference type="STRING" id="1114924.SAMN05216258_105534"/>
<dbReference type="InterPro" id="IPR002514">
    <property type="entry name" value="Transposase_8"/>
</dbReference>
<organism evidence="1 2">
    <name type="scientific">Albimonas pacifica</name>
    <dbReference type="NCBI Taxonomy" id="1114924"/>
    <lineage>
        <taxon>Bacteria</taxon>
        <taxon>Pseudomonadati</taxon>
        <taxon>Pseudomonadota</taxon>
        <taxon>Alphaproteobacteria</taxon>
        <taxon>Rhodobacterales</taxon>
        <taxon>Paracoccaceae</taxon>
        <taxon>Albimonas</taxon>
    </lineage>
</organism>
<name>A0A1I3H779_9RHOB</name>
<dbReference type="GO" id="GO:0004803">
    <property type="term" value="F:transposase activity"/>
    <property type="evidence" value="ECO:0007669"/>
    <property type="project" value="InterPro"/>
</dbReference>
<dbReference type="AlphaFoldDB" id="A0A1I3H779"/>
<dbReference type="GO" id="GO:0003677">
    <property type="term" value="F:DNA binding"/>
    <property type="evidence" value="ECO:0007669"/>
    <property type="project" value="InterPro"/>
</dbReference>
<evidence type="ECO:0000313" key="1">
    <source>
        <dbReference type="EMBL" id="SFI31452.1"/>
    </source>
</evidence>
<proteinExistence type="predicted"/>
<protein>
    <submittedName>
        <fullName evidence="1">Transposase</fullName>
    </submittedName>
</protein>
<feature type="non-terminal residue" evidence="1">
    <location>
        <position position="92"/>
    </location>
</feature>
<dbReference type="NCBIfam" id="NF047595">
    <property type="entry name" value="IS66_ISRel24_TnpA"/>
    <property type="match status" value="1"/>
</dbReference>
<dbReference type="InterPro" id="IPR009057">
    <property type="entry name" value="Homeodomain-like_sf"/>
</dbReference>
<dbReference type="Pfam" id="PF01527">
    <property type="entry name" value="HTH_Tnp_1"/>
    <property type="match status" value="1"/>
</dbReference>
<sequence length="92" mass="10071">MGKRGRRRIWTDDEKRMICAQTRLAGVSVSQVARRYDVNTNLVFTWLRDPRFAGTAEDETPSFLPVEVVGAAPAPAVRAAAEGRVEIDLAGG</sequence>
<accession>A0A1I3H779</accession>
<dbReference type="SUPFAM" id="SSF46689">
    <property type="entry name" value="Homeodomain-like"/>
    <property type="match status" value="1"/>
</dbReference>
<dbReference type="Proteomes" id="UP000199377">
    <property type="component" value="Unassembled WGS sequence"/>
</dbReference>
<dbReference type="EMBL" id="FOQH01000005">
    <property type="protein sequence ID" value="SFI31452.1"/>
    <property type="molecule type" value="Genomic_DNA"/>
</dbReference>
<keyword evidence="2" id="KW-1185">Reference proteome</keyword>